<protein>
    <submittedName>
        <fullName evidence="6">HI0933-like protein</fullName>
    </submittedName>
</protein>
<dbReference type="OrthoDB" id="11867at2157"/>
<feature type="domain" description="RsdA/BaiN/AoA(So)-like insert" evidence="5">
    <location>
        <begin position="192"/>
        <end position="347"/>
    </location>
</feature>
<accession>Q2FM67</accession>
<comment type="cofactor">
    <cofactor evidence="1">
        <name>FAD</name>
        <dbReference type="ChEBI" id="CHEBI:57692"/>
    </cofactor>
</comment>
<dbReference type="Gene3D" id="2.40.30.10">
    <property type="entry name" value="Translation factors"/>
    <property type="match status" value="1"/>
</dbReference>
<evidence type="ECO:0000256" key="2">
    <source>
        <dbReference type="ARBA" id="ARBA00022630"/>
    </source>
</evidence>
<dbReference type="EnsemblBacteria" id="ABD41637">
    <property type="protein sequence ID" value="ABD41637"/>
    <property type="gene ID" value="Mhun_1926"/>
</dbReference>
<keyword evidence="2" id="KW-0285">Flavoprotein</keyword>
<evidence type="ECO:0000313" key="6">
    <source>
        <dbReference type="EMBL" id="ABD41637.1"/>
    </source>
</evidence>
<dbReference type="InterPro" id="IPR004792">
    <property type="entry name" value="BaiN-like"/>
</dbReference>
<evidence type="ECO:0000259" key="5">
    <source>
        <dbReference type="Pfam" id="PF22780"/>
    </source>
</evidence>
<dbReference type="STRING" id="323259.Mhun_1926"/>
<dbReference type="Gene3D" id="3.50.50.60">
    <property type="entry name" value="FAD/NAD(P)-binding domain"/>
    <property type="match status" value="1"/>
</dbReference>
<dbReference type="AlphaFoldDB" id="Q2FM67"/>
<dbReference type="PANTHER" id="PTHR42887">
    <property type="entry name" value="OS12G0638800 PROTEIN"/>
    <property type="match status" value="1"/>
</dbReference>
<dbReference type="SUPFAM" id="SSF160996">
    <property type="entry name" value="HI0933 insert domain-like"/>
    <property type="match status" value="1"/>
</dbReference>
<dbReference type="HOGENOM" id="CLU_025174_3_1_2"/>
<gene>
    <name evidence="6" type="ordered locus">Mhun_1926</name>
</gene>
<proteinExistence type="predicted"/>
<dbReference type="Proteomes" id="UP000001941">
    <property type="component" value="Chromosome"/>
</dbReference>
<dbReference type="eggNOG" id="arCOG00575">
    <property type="taxonomic scope" value="Archaea"/>
</dbReference>
<dbReference type="Pfam" id="PF22780">
    <property type="entry name" value="HI0933_like_1st"/>
    <property type="match status" value="1"/>
</dbReference>
<evidence type="ECO:0000313" key="7">
    <source>
        <dbReference type="Proteomes" id="UP000001941"/>
    </source>
</evidence>
<keyword evidence="3" id="KW-0274">FAD</keyword>
<dbReference type="PANTHER" id="PTHR42887:SF2">
    <property type="entry name" value="OS12G0638800 PROTEIN"/>
    <property type="match status" value="1"/>
</dbReference>
<dbReference type="InParanoid" id="Q2FM67"/>
<sequence>MNQYAVIVIGGGPAGLFCSLLLGKGGCKTLLLEKMPTCGRKLLLSGSGQCNLTHTGPISEFTSHYGDHGRFIRPALMHFSNVKLISFFQDRGVPFRDDGNGKYFPESGKARDILNVLLKEANEAGVIIHTSEPVHTISHDISGFTVTTRTDTYHSTGVVLATGGYTYPVTGSTGDGYTLAQALGHTIAEPGPALTPIHTQNFPFRDLSGISFSQVPLTLYREKKKVHEARGDLLITHTGFSGPGILDMSRYFRAGDELRVSFIQYTNINSAREGLISRFSSGGVKQVKTILTSIPLPDRFVRLIMELAEVPPDMTCAQFPKEMRNRLIPMLLEYPVQEMKPGGENEAMVSRGGVSLDEVRKESMESRILPGLYCIGEVLDIDGDCGGYNLQAAFSTGALATDTLLKKLKIPEKI</sequence>
<organism evidence="6 7">
    <name type="scientific">Methanospirillum hungatei JF-1 (strain ATCC 27890 / DSM 864 / NBRC 100397 / JF-1)</name>
    <dbReference type="NCBI Taxonomy" id="323259"/>
    <lineage>
        <taxon>Archaea</taxon>
        <taxon>Methanobacteriati</taxon>
        <taxon>Methanobacteriota</taxon>
        <taxon>Stenosarchaea group</taxon>
        <taxon>Methanomicrobia</taxon>
        <taxon>Methanomicrobiales</taxon>
        <taxon>Methanospirillaceae</taxon>
        <taxon>Methanospirillum</taxon>
    </lineage>
</organism>
<dbReference type="InterPro" id="IPR057661">
    <property type="entry name" value="RsdA/BaiN/AoA(So)_Rossmann"/>
</dbReference>
<dbReference type="SUPFAM" id="SSF51905">
    <property type="entry name" value="FAD/NAD(P)-binding domain"/>
    <property type="match status" value="1"/>
</dbReference>
<dbReference type="InterPro" id="IPR023166">
    <property type="entry name" value="BaiN-like_dom_sf"/>
</dbReference>
<dbReference type="Gene3D" id="1.10.8.260">
    <property type="entry name" value="HI0933 insert domain-like"/>
    <property type="match status" value="1"/>
</dbReference>
<dbReference type="InterPro" id="IPR055178">
    <property type="entry name" value="RsdA/BaiN/AoA(So)-like_dom"/>
</dbReference>
<evidence type="ECO:0000256" key="1">
    <source>
        <dbReference type="ARBA" id="ARBA00001974"/>
    </source>
</evidence>
<evidence type="ECO:0000259" key="4">
    <source>
        <dbReference type="Pfam" id="PF03486"/>
    </source>
</evidence>
<dbReference type="InterPro" id="IPR036188">
    <property type="entry name" value="FAD/NAD-bd_sf"/>
</dbReference>
<dbReference type="GeneID" id="3924123"/>
<keyword evidence="7" id="KW-1185">Reference proteome</keyword>
<dbReference type="PRINTS" id="PR00368">
    <property type="entry name" value="FADPNR"/>
</dbReference>
<name>Q2FM67_METHJ</name>
<dbReference type="NCBIfam" id="TIGR00275">
    <property type="entry name" value="aminoacetone oxidase family FAD-binding enzyme"/>
    <property type="match status" value="1"/>
</dbReference>
<dbReference type="Pfam" id="PF03486">
    <property type="entry name" value="HI0933_like"/>
    <property type="match status" value="1"/>
</dbReference>
<evidence type="ECO:0000256" key="3">
    <source>
        <dbReference type="ARBA" id="ARBA00022827"/>
    </source>
</evidence>
<dbReference type="EMBL" id="CP000254">
    <property type="protein sequence ID" value="ABD41637.1"/>
    <property type="molecule type" value="Genomic_DNA"/>
</dbReference>
<dbReference type="KEGG" id="mhu:Mhun_1926"/>
<reference evidence="7" key="1">
    <citation type="journal article" date="2016" name="Stand. Genomic Sci.">
        <title>Complete genome sequence of Methanospirillum hungatei type strain JF1.</title>
        <authorList>
            <person name="Gunsalus R.P."/>
            <person name="Cook L.E."/>
            <person name="Crable B."/>
            <person name="Rohlin L."/>
            <person name="McDonald E."/>
            <person name="Mouttaki H."/>
            <person name="Sieber J.R."/>
            <person name="Poweleit N."/>
            <person name="Zhou H."/>
            <person name="Lapidus A.L."/>
            <person name="Daligault H.E."/>
            <person name="Land M."/>
            <person name="Gilna P."/>
            <person name="Ivanova N."/>
            <person name="Kyrpides N."/>
            <person name="Culley D.E."/>
            <person name="McInerney M.J."/>
        </authorList>
    </citation>
    <scope>NUCLEOTIDE SEQUENCE [LARGE SCALE GENOMIC DNA]</scope>
    <source>
        <strain evidence="7">ATCC 27890 / DSM 864 / NBRC 100397 / JF-1</strain>
    </source>
</reference>
<feature type="domain" description="RsdA/BaiN/AoA(So)-like Rossmann fold-like" evidence="4">
    <location>
        <begin position="5"/>
        <end position="401"/>
    </location>
</feature>
<dbReference type="RefSeq" id="WP_011448899.1">
    <property type="nucleotide sequence ID" value="NC_007796.1"/>
</dbReference>